<proteinExistence type="predicted"/>
<dbReference type="Proteomes" id="UP000792457">
    <property type="component" value="Unassembled WGS sequence"/>
</dbReference>
<dbReference type="EMBL" id="KZ309118">
    <property type="protein sequence ID" value="KAG8237045.1"/>
    <property type="molecule type" value="Genomic_DNA"/>
</dbReference>
<protein>
    <submittedName>
        <fullName evidence="1">Uncharacterized protein</fullName>
    </submittedName>
</protein>
<comment type="caution">
    <text evidence="1">The sequence shown here is derived from an EMBL/GenBank/DDBJ whole genome shotgun (WGS) entry which is preliminary data.</text>
</comment>
<evidence type="ECO:0000313" key="2">
    <source>
        <dbReference type="Proteomes" id="UP000792457"/>
    </source>
</evidence>
<keyword evidence="2" id="KW-1185">Reference proteome</keyword>
<name>A0A8K0KNU8_LADFU</name>
<gene>
    <name evidence="1" type="ORF">J437_LFUL016111</name>
</gene>
<sequence>MIAPFLFLERYVTVISSATGESLTTAVLTIGTSARQYPLQNQFYHGHIRGTLGLEELLNSAFSSPTKLCCCTPSSPAFGSSSSPTVGSSSSSVSPFTPGGDHSATCTLTWSFTINRFSGSFLTL</sequence>
<organism evidence="1 2">
    <name type="scientific">Ladona fulva</name>
    <name type="common">Scarce chaser dragonfly</name>
    <name type="synonym">Libellula fulva</name>
    <dbReference type="NCBI Taxonomy" id="123851"/>
    <lineage>
        <taxon>Eukaryota</taxon>
        <taxon>Metazoa</taxon>
        <taxon>Ecdysozoa</taxon>
        <taxon>Arthropoda</taxon>
        <taxon>Hexapoda</taxon>
        <taxon>Insecta</taxon>
        <taxon>Pterygota</taxon>
        <taxon>Palaeoptera</taxon>
        <taxon>Odonata</taxon>
        <taxon>Epiprocta</taxon>
        <taxon>Anisoptera</taxon>
        <taxon>Libelluloidea</taxon>
        <taxon>Libellulidae</taxon>
        <taxon>Ladona</taxon>
    </lineage>
</organism>
<reference evidence="1" key="1">
    <citation type="submission" date="2013-04" db="EMBL/GenBank/DDBJ databases">
        <authorList>
            <person name="Qu J."/>
            <person name="Murali S.C."/>
            <person name="Bandaranaike D."/>
            <person name="Bellair M."/>
            <person name="Blankenburg K."/>
            <person name="Chao H."/>
            <person name="Dinh H."/>
            <person name="Doddapaneni H."/>
            <person name="Downs B."/>
            <person name="Dugan-Rocha S."/>
            <person name="Elkadiri S."/>
            <person name="Gnanaolivu R.D."/>
            <person name="Hernandez B."/>
            <person name="Javaid M."/>
            <person name="Jayaseelan J.C."/>
            <person name="Lee S."/>
            <person name="Li M."/>
            <person name="Ming W."/>
            <person name="Munidasa M."/>
            <person name="Muniz J."/>
            <person name="Nguyen L."/>
            <person name="Ongeri F."/>
            <person name="Osuji N."/>
            <person name="Pu L.-L."/>
            <person name="Puazo M."/>
            <person name="Qu C."/>
            <person name="Quiroz J."/>
            <person name="Raj R."/>
            <person name="Weissenberger G."/>
            <person name="Xin Y."/>
            <person name="Zou X."/>
            <person name="Han Y."/>
            <person name="Richards S."/>
            <person name="Worley K."/>
            <person name="Muzny D."/>
            <person name="Gibbs R."/>
        </authorList>
    </citation>
    <scope>NUCLEOTIDE SEQUENCE</scope>
    <source>
        <strain evidence="1">Sampled in the wild</strain>
    </source>
</reference>
<accession>A0A8K0KNU8</accession>
<reference evidence="1" key="2">
    <citation type="submission" date="2017-10" db="EMBL/GenBank/DDBJ databases">
        <title>Ladona fulva Genome sequencing and assembly.</title>
        <authorList>
            <person name="Murali S."/>
            <person name="Richards S."/>
            <person name="Bandaranaike D."/>
            <person name="Bellair M."/>
            <person name="Blankenburg K."/>
            <person name="Chao H."/>
            <person name="Dinh H."/>
            <person name="Doddapaneni H."/>
            <person name="Dugan-Rocha S."/>
            <person name="Elkadiri S."/>
            <person name="Gnanaolivu R."/>
            <person name="Hernandez B."/>
            <person name="Skinner E."/>
            <person name="Javaid M."/>
            <person name="Lee S."/>
            <person name="Li M."/>
            <person name="Ming W."/>
            <person name="Munidasa M."/>
            <person name="Muniz J."/>
            <person name="Nguyen L."/>
            <person name="Hughes D."/>
            <person name="Osuji N."/>
            <person name="Pu L.-L."/>
            <person name="Puazo M."/>
            <person name="Qu C."/>
            <person name="Quiroz J."/>
            <person name="Raj R."/>
            <person name="Weissenberger G."/>
            <person name="Xin Y."/>
            <person name="Zou X."/>
            <person name="Han Y."/>
            <person name="Worley K."/>
            <person name="Muzny D."/>
            <person name="Gibbs R."/>
        </authorList>
    </citation>
    <scope>NUCLEOTIDE SEQUENCE</scope>
    <source>
        <strain evidence="1">Sampled in the wild</strain>
    </source>
</reference>
<evidence type="ECO:0000313" key="1">
    <source>
        <dbReference type="EMBL" id="KAG8237045.1"/>
    </source>
</evidence>
<dbReference type="AlphaFoldDB" id="A0A8K0KNU8"/>